<evidence type="ECO:0000259" key="13">
    <source>
        <dbReference type="Pfam" id="PF21760"/>
    </source>
</evidence>
<feature type="region of interest" description="Disordered" evidence="11">
    <location>
        <begin position="265"/>
        <end position="316"/>
    </location>
</feature>
<dbReference type="InterPro" id="IPR022813">
    <property type="entry name" value="SecD/SecF_arch_bac"/>
</dbReference>
<dbReference type="FunFam" id="1.20.1640.10:FF:000004">
    <property type="entry name" value="Protein translocase subunit SecD"/>
    <property type="match status" value="1"/>
</dbReference>
<evidence type="ECO:0000256" key="11">
    <source>
        <dbReference type="SAM" id="MobiDB-lite"/>
    </source>
</evidence>
<evidence type="ECO:0000256" key="6">
    <source>
        <dbReference type="ARBA" id="ARBA00022989"/>
    </source>
</evidence>
<dbReference type="InterPro" id="IPR048631">
    <property type="entry name" value="SecD_1st"/>
</dbReference>
<feature type="transmembrane region" description="Helical" evidence="9">
    <location>
        <begin position="534"/>
        <end position="554"/>
    </location>
</feature>
<keyword evidence="5 9" id="KW-0653">Protein transport</keyword>
<evidence type="ECO:0000256" key="3">
    <source>
        <dbReference type="ARBA" id="ARBA00022475"/>
    </source>
</evidence>
<dbReference type="NCBIfam" id="TIGR00966">
    <property type="entry name" value="transloc_SecF"/>
    <property type="match status" value="1"/>
</dbReference>
<feature type="transmembrane region" description="Helical" evidence="9">
    <location>
        <begin position="605"/>
        <end position="627"/>
    </location>
</feature>
<keyword evidence="7 9" id="KW-0811">Translocation</keyword>
<dbReference type="NCBIfam" id="NF009585">
    <property type="entry name" value="PRK13024.1-5"/>
    <property type="match status" value="1"/>
</dbReference>
<dbReference type="GO" id="GO:0065002">
    <property type="term" value="P:intracellular protein transmembrane transport"/>
    <property type="evidence" value="ECO:0007669"/>
    <property type="project" value="UniProtKB-UniRule"/>
</dbReference>
<evidence type="ECO:0000259" key="14">
    <source>
        <dbReference type="Pfam" id="PF22599"/>
    </source>
</evidence>
<comment type="similarity">
    <text evidence="9">Belongs to the SecD/SecF family. SecD subfamily.</text>
</comment>
<keyword evidence="16" id="KW-1185">Reference proteome</keyword>
<comment type="subunit">
    <text evidence="9">Forms a complex with SecF. Part of the essential Sec protein translocation apparatus which comprises SecA, SecYEG and auxiliary proteins SecDF. Other proteins may also be involved.</text>
</comment>
<evidence type="ECO:0000256" key="10">
    <source>
        <dbReference type="HAMAP-Rule" id="MF_01464"/>
    </source>
</evidence>
<feature type="transmembrane region" description="Helical" evidence="9">
    <location>
        <begin position="7"/>
        <end position="27"/>
    </location>
</feature>
<feature type="transmembrane region" description="Helical" evidence="9">
    <location>
        <begin position="939"/>
        <end position="957"/>
    </location>
</feature>
<dbReference type="SUPFAM" id="SSF82866">
    <property type="entry name" value="Multidrug efflux transporter AcrB transmembrane domain"/>
    <property type="match status" value="2"/>
</dbReference>
<dbReference type="GO" id="GO:0005886">
    <property type="term" value="C:plasma membrane"/>
    <property type="evidence" value="ECO:0007669"/>
    <property type="project" value="UniProtKB-SubCell"/>
</dbReference>
<comment type="subunit">
    <text evidence="10">Forms a complex with SecD. Part of the essential Sec protein translocation apparatus which comprises SecA, SecYEG and auxiliary proteins SecDF. Other proteins may also be involved.</text>
</comment>
<dbReference type="HAMAP" id="MF_01464_B">
    <property type="entry name" value="SecF_B"/>
    <property type="match status" value="1"/>
</dbReference>
<dbReference type="AlphaFoldDB" id="A0A937A7S8"/>
<dbReference type="Pfam" id="PF21760">
    <property type="entry name" value="SecD_1st"/>
    <property type="match status" value="1"/>
</dbReference>
<organism evidence="15 16">
    <name type="scientific">Marivirga atlantica</name>
    <dbReference type="NCBI Taxonomy" id="1548457"/>
    <lineage>
        <taxon>Bacteria</taxon>
        <taxon>Pseudomonadati</taxon>
        <taxon>Bacteroidota</taxon>
        <taxon>Cytophagia</taxon>
        <taxon>Cytophagales</taxon>
        <taxon>Marivirgaceae</taxon>
        <taxon>Marivirga</taxon>
    </lineage>
</organism>
<evidence type="ECO:0000259" key="12">
    <source>
        <dbReference type="Pfam" id="PF02355"/>
    </source>
</evidence>
<feature type="transmembrane region" description="Helical" evidence="9">
    <location>
        <begin position="963"/>
        <end position="987"/>
    </location>
</feature>
<comment type="caution">
    <text evidence="9">Lacks conserved residue(s) required for the propagation of feature annotation.</text>
</comment>
<dbReference type="HAMAP" id="MF_01463_B">
    <property type="entry name" value="SecD_B"/>
    <property type="match status" value="1"/>
</dbReference>
<dbReference type="Pfam" id="PF22599">
    <property type="entry name" value="SecDF_P1_head"/>
    <property type="match status" value="1"/>
</dbReference>
<gene>
    <name evidence="15" type="primary">secDF</name>
    <name evidence="9" type="synonym">secD</name>
    <name evidence="10" type="synonym">secF</name>
    <name evidence="15" type="ORF">JKP34_01630</name>
</gene>
<feature type="transmembrane region" description="Helical" evidence="9">
    <location>
        <begin position="856"/>
        <end position="876"/>
    </location>
</feature>
<name>A0A937A7S8_9BACT</name>
<evidence type="ECO:0000313" key="15">
    <source>
        <dbReference type="EMBL" id="MBL0763931.1"/>
    </source>
</evidence>
<evidence type="ECO:0000256" key="4">
    <source>
        <dbReference type="ARBA" id="ARBA00022692"/>
    </source>
</evidence>
<evidence type="ECO:0000256" key="1">
    <source>
        <dbReference type="ARBA" id="ARBA00004651"/>
    </source>
</evidence>
<protein>
    <recommendedName>
        <fullName evidence="9 10">Multifunctional fusion protein</fullName>
    </recommendedName>
    <domain>
        <recommendedName>
            <fullName evidence="9">Protein translocase subunit SecD</fullName>
        </recommendedName>
    </domain>
    <domain>
        <recommendedName>
            <fullName evidence="10">Protein-export membrane protein SecF</fullName>
        </recommendedName>
    </domain>
</protein>
<evidence type="ECO:0000256" key="5">
    <source>
        <dbReference type="ARBA" id="ARBA00022927"/>
    </source>
</evidence>
<dbReference type="GO" id="GO:0043952">
    <property type="term" value="P:protein transport by the Sec complex"/>
    <property type="evidence" value="ECO:0007669"/>
    <property type="project" value="UniProtKB-UniRule"/>
</dbReference>
<reference evidence="15" key="1">
    <citation type="submission" date="2021-01" db="EMBL/GenBank/DDBJ databases">
        <title>Marivirga sp. nov., isolated from intertidal surface sediments.</title>
        <authorList>
            <person name="Zhang M."/>
        </authorList>
    </citation>
    <scope>NUCLEOTIDE SEQUENCE</scope>
    <source>
        <strain evidence="15">SM1354</strain>
    </source>
</reference>
<feature type="domain" description="Protein export membrane protein SecD/SecF C-terminal" evidence="12">
    <location>
        <begin position="808"/>
        <end position="991"/>
    </location>
</feature>
<dbReference type="PANTHER" id="PTHR30081">
    <property type="entry name" value="PROTEIN-EXPORT MEMBRANE PROTEIN SEC"/>
    <property type="match status" value="1"/>
</dbReference>
<keyword evidence="4 9" id="KW-0812">Transmembrane</keyword>
<keyword evidence="2 9" id="KW-0813">Transport</keyword>
<proteinExistence type="inferred from homology"/>
<dbReference type="PRINTS" id="PR01755">
    <property type="entry name" value="SECFTRNLCASE"/>
</dbReference>
<dbReference type="InterPro" id="IPR054384">
    <property type="entry name" value="SecDF_P1_head"/>
</dbReference>
<keyword evidence="3 9" id="KW-1003">Cell membrane</keyword>
<feature type="transmembrane region" description="Helical" evidence="9">
    <location>
        <begin position="693"/>
        <end position="711"/>
    </location>
</feature>
<feature type="domain" description="Protein translocase subunit SecDF P1" evidence="13">
    <location>
        <begin position="184"/>
        <end position="242"/>
    </location>
</feature>
<feature type="transmembrane region" description="Helical" evidence="9">
    <location>
        <begin position="633"/>
        <end position="657"/>
    </location>
</feature>
<evidence type="ECO:0000256" key="8">
    <source>
        <dbReference type="ARBA" id="ARBA00023136"/>
    </source>
</evidence>
<dbReference type="InterPro" id="IPR048634">
    <property type="entry name" value="SecD_SecF_C"/>
</dbReference>
<comment type="function">
    <text evidence="9">Part of the Sec protein translocase complex. Interacts with the SecYEG preprotein conducting channel. SecDF uses the proton motive force (PMF) to complete protein translocation after the ATP-dependent function of SecA.</text>
</comment>
<evidence type="ECO:0000313" key="16">
    <source>
        <dbReference type="Proteomes" id="UP000642920"/>
    </source>
</evidence>
<dbReference type="InterPro" id="IPR005665">
    <property type="entry name" value="SecF_bac"/>
</dbReference>
<dbReference type="Gene3D" id="3.30.70.3220">
    <property type="match status" value="1"/>
</dbReference>
<feature type="transmembrane region" description="Helical" evidence="9">
    <location>
        <begin position="833"/>
        <end position="849"/>
    </location>
</feature>
<dbReference type="Proteomes" id="UP000642920">
    <property type="component" value="Unassembled WGS sequence"/>
</dbReference>
<comment type="caution">
    <text evidence="15">The sequence shown here is derived from an EMBL/GenBank/DDBJ whole genome shotgun (WGS) entry which is preliminary data.</text>
</comment>
<evidence type="ECO:0000256" key="9">
    <source>
        <dbReference type="HAMAP-Rule" id="MF_01463"/>
    </source>
</evidence>
<dbReference type="Pfam" id="PF07549">
    <property type="entry name" value="Sec_GG"/>
    <property type="match status" value="2"/>
</dbReference>
<dbReference type="Gene3D" id="1.20.1640.10">
    <property type="entry name" value="Multidrug efflux transporter AcrB transmembrane domain"/>
    <property type="match status" value="2"/>
</dbReference>
<comment type="subcellular location">
    <subcellularLocation>
        <location evidence="1 9">Cell membrane</location>
        <topology evidence="1 9">Multi-pass membrane protein</topology>
    </subcellularLocation>
</comment>
<sequence length="1000" mass="109218">MKNKGFIVFMTVIVTLLCVYYLSFTFVSNGIKEDATEYATDANGNVNYSERQQYLDSVYNEPVYNLLGAEFTYKEVQDLELNLGLDLQGGMHVTLEVSPVDIIKGLSGNNEDAGFQEALKVAQERQKTSQKPYVELFYEAFQEINPDTKLSSVFANSANRGKISFQTDDTEVLRVIRSEVDDAMDRSFQILRTRIDRFGTSQPNIQRLENTGRIQIELPGVDNPERVRKLLQGVAKLEFMQVMPINEVSGALSQANDILVEEQKEAAANEVDAEGTSASENTQEESGNLADLLGDDSAEADSTLNEGDSTDSNLDSLANNEVSPLFSLLRSQYGLVYELEDTATINKIIKREDIRALFPRNTRLVWDVKPQQDEEGGQEFLELYVVKTQRGDKAMLTGEVINDARQTYDDVGQPAVDMSMDPNGARKWAKITRENIGNRIAIVLDNYVYSAPVVNSEIPNGKSIIQGNFTIEEAKDLANILKAGSLPAPTRIVEEAIIGPTLGKEAQAQGIISIVAGLAIVLIFMVAYYAKGGLVANIALVFNIFFILGILAQLNAALTLPGIAGIVLTIGMSIDANVLIFERIREEMRGGVPLLRAISAGYEKAYSSIVDANITTFLTGAILYWLGQGPVKGFAITLMIGIACSFFSAVFITRVIVSWMSKKGEDSKISFATPFSRNLLNNISANFMTKRKMAYIGSGIIIVIGVVLMTMNGLNMGVDFTGGRSYVVRFDQPVTPSKLDVALGDSFEGKGVEVKTYGADNILKITTSYLVEDESAEADTKVQESLISGINGATGMSFVQDESRMGENSFTISGSSKVGATIADDIKNSSQESVIFSLIAIFIYILIRFRRWQFGLGAVVALFHDTLIVLSAFAIAKAFGIAFEIDQVFIAAILTVIGYSINDTVVVFDRVRETLGISSKETNEQTFNTAINNTISRTLMTSLTTLLVILVLFIFGGEVLRGFSFALLVGIVVGTYSSIFIATPIVLDLAKGKKKPAVEA</sequence>
<feature type="transmembrane region" description="Helical" evidence="9">
    <location>
        <begin position="888"/>
        <end position="908"/>
    </location>
</feature>
<feature type="domain" description="Protein export membrane protein SecD/SecF C-terminal" evidence="12">
    <location>
        <begin position="491"/>
        <end position="662"/>
    </location>
</feature>
<dbReference type="Pfam" id="PF02355">
    <property type="entry name" value="SecD_SecF_C"/>
    <property type="match status" value="2"/>
</dbReference>
<evidence type="ECO:0000256" key="2">
    <source>
        <dbReference type="ARBA" id="ARBA00022448"/>
    </source>
</evidence>
<evidence type="ECO:0000256" key="7">
    <source>
        <dbReference type="ARBA" id="ARBA00023010"/>
    </source>
</evidence>
<accession>A0A937A7S8</accession>
<feature type="transmembrane region" description="Helical" evidence="9">
    <location>
        <begin position="560"/>
        <end position="584"/>
    </location>
</feature>
<dbReference type="InterPro" id="IPR022646">
    <property type="entry name" value="SecD/SecF_CS"/>
</dbReference>
<keyword evidence="8 9" id="KW-0472">Membrane</keyword>
<dbReference type="PANTHER" id="PTHR30081:SF1">
    <property type="entry name" value="PROTEIN TRANSLOCASE SUBUNIT SECD"/>
    <property type="match status" value="1"/>
</dbReference>
<dbReference type="InterPro" id="IPR055344">
    <property type="entry name" value="SecD_SecF_C_bact"/>
</dbReference>
<dbReference type="GO" id="GO:0006605">
    <property type="term" value="P:protein targeting"/>
    <property type="evidence" value="ECO:0007669"/>
    <property type="project" value="UniProtKB-UniRule"/>
</dbReference>
<feature type="transmembrane region" description="Helical" evidence="9">
    <location>
        <begin position="510"/>
        <end position="529"/>
    </location>
</feature>
<keyword evidence="6 9" id="KW-1133">Transmembrane helix</keyword>
<feature type="compositionally biased region" description="Polar residues" evidence="11">
    <location>
        <begin position="300"/>
        <end position="316"/>
    </location>
</feature>
<comment type="similarity">
    <text evidence="10">Belongs to the SecD/SecF family. SecF subfamily.</text>
</comment>
<dbReference type="RefSeq" id="WP_201917034.1">
    <property type="nucleotide sequence ID" value="NZ_JAERQG010000001.1"/>
</dbReference>
<dbReference type="Gene3D" id="3.30.1360.200">
    <property type="match status" value="1"/>
</dbReference>
<dbReference type="NCBIfam" id="TIGR00916">
    <property type="entry name" value="2A0604s01"/>
    <property type="match status" value="2"/>
</dbReference>
<dbReference type="GO" id="GO:0015450">
    <property type="term" value="F:protein-transporting ATPase activity"/>
    <property type="evidence" value="ECO:0007669"/>
    <property type="project" value="InterPro"/>
</dbReference>
<dbReference type="InterPro" id="IPR005791">
    <property type="entry name" value="SecD"/>
</dbReference>
<dbReference type="NCBIfam" id="TIGR01129">
    <property type="entry name" value="secD"/>
    <property type="match status" value="1"/>
</dbReference>
<dbReference type="EMBL" id="JAERQG010000001">
    <property type="protein sequence ID" value="MBL0763931.1"/>
    <property type="molecule type" value="Genomic_DNA"/>
</dbReference>
<dbReference type="InterPro" id="IPR022645">
    <property type="entry name" value="SecD/SecF_bac"/>
</dbReference>
<feature type="domain" description="SecDF P1 head subdomain" evidence="14">
    <location>
        <begin position="393"/>
        <end position="488"/>
    </location>
</feature>
<feature type="compositionally biased region" description="Polar residues" evidence="11">
    <location>
        <begin position="276"/>
        <end position="286"/>
    </location>
</feature>